<keyword evidence="3" id="KW-1185">Reference proteome</keyword>
<dbReference type="AlphaFoldDB" id="A0AAD1TI24"/>
<reference evidence="2" key="1">
    <citation type="submission" date="2022-03" db="EMBL/GenBank/DDBJ databases">
        <authorList>
            <person name="Alioto T."/>
            <person name="Alioto T."/>
            <person name="Gomez Garrido J."/>
        </authorList>
    </citation>
    <scope>NUCLEOTIDE SEQUENCE</scope>
</reference>
<organism evidence="2 3">
    <name type="scientific">Pelobates cultripes</name>
    <name type="common">Western spadefoot toad</name>
    <dbReference type="NCBI Taxonomy" id="61616"/>
    <lineage>
        <taxon>Eukaryota</taxon>
        <taxon>Metazoa</taxon>
        <taxon>Chordata</taxon>
        <taxon>Craniata</taxon>
        <taxon>Vertebrata</taxon>
        <taxon>Euteleostomi</taxon>
        <taxon>Amphibia</taxon>
        <taxon>Batrachia</taxon>
        <taxon>Anura</taxon>
        <taxon>Pelobatoidea</taxon>
        <taxon>Pelobatidae</taxon>
        <taxon>Pelobates</taxon>
    </lineage>
</organism>
<sequence length="212" mass="23656">MDESNALCDLESISQRPRVVRVESSLTGTLGQPSLTKPWNRTEDFLVTTCPCGELEKQSHIATICPHSKEQGPFVKEDKGVHVNRQTLPVDKVKRQIFSNTVMLRKPAASTLDHSGKIDRDSQAAPRENNTNLSCGNQGCKSDASLNKPPLRDAVTHNTPHHVKKKHERFPQLSSEPLGKIKQNHSRAVSDVDTFVPVSRYVMQKTNKNKCL</sequence>
<feature type="region of interest" description="Disordered" evidence="1">
    <location>
        <begin position="109"/>
        <end position="185"/>
    </location>
</feature>
<evidence type="ECO:0000313" key="2">
    <source>
        <dbReference type="EMBL" id="CAH2324415.1"/>
    </source>
</evidence>
<protein>
    <submittedName>
        <fullName evidence="2">Uncharacterized protein</fullName>
    </submittedName>
</protein>
<accession>A0AAD1TI24</accession>
<feature type="compositionally biased region" description="Basic residues" evidence="1">
    <location>
        <begin position="159"/>
        <end position="168"/>
    </location>
</feature>
<gene>
    <name evidence="2" type="ORF">PECUL_23A057564</name>
</gene>
<evidence type="ECO:0000313" key="3">
    <source>
        <dbReference type="Proteomes" id="UP001295444"/>
    </source>
</evidence>
<dbReference type="Proteomes" id="UP001295444">
    <property type="component" value="Chromosome 12"/>
</dbReference>
<evidence type="ECO:0000256" key="1">
    <source>
        <dbReference type="SAM" id="MobiDB-lite"/>
    </source>
</evidence>
<dbReference type="EMBL" id="OW240923">
    <property type="protein sequence ID" value="CAH2324415.1"/>
    <property type="molecule type" value="Genomic_DNA"/>
</dbReference>
<feature type="compositionally biased region" description="Polar residues" evidence="1">
    <location>
        <begin position="128"/>
        <end position="140"/>
    </location>
</feature>
<name>A0AAD1TI24_PELCU</name>
<proteinExistence type="predicted"/>